<accession>S8AY07</accession>
<dbReference type="PhylomeDB" id="S8AY07"/>
<dbReference type="EMBL" id="KB644413">
    <property type="protein sequence ID" value="EPS31248.1"/>
    <property type="molecule type" value="Genomic_DNA"/>
</dbReference>
<dbReference type="AlphaFoldDB" id="S8AY07"/>
<keyword evidence="3" id="KW-1185">Reference proteome</keyword>
<dbReference type="InterPro" id="IPR013097">
    <property type="entry name" value="Dabb"/>
</dbReference>
<organism evidence="2 3">
    <name type="scientific">Penicillium oxalicum (strain 114-2 / CGMCC 5302)</name>
    <name type="common">Penicillium decumbens</name>
    <dbReference type="NCBI Taxonomy" id="933388"/>
    <lineage>
        <taxon>Eukaryota</taxon>
        <taxon>Fungi</taxon>
        <taxon>Dikarya</taxon>
        <taxon>Ascomycota</taxon>
        <taxon>Pezizomycotina</taxon>
        <taxon>Eurotiomycetes</taxon>
        <taxon>Eurotiomycetidae</taxon>
        <taxon>Eurotiales</taxon>
        <taxon>Aspergillaceae</taxon>
        <taxon>Penicillium</taxon>
    </lineage>
</organism>
<evidence type="ECO:0000259" key="1">
    <source>
        <dbReference type="PROSITE" id="PS51502"/>
    </source>
</evidence>
<protein>
    <recommendedName>
        <fullName evidence="1">Stress-response A/B barrel domain-containing protein</fullName>
    </recommendedName>
</protein>
<feature type="domain" description="Stress-response A/B barrel" evidence="1">
    <location>
        <begin position="3"/>
        <end position="99"/>
    </location>
</feature>
<dbReference type="InterPro" id="IPR011008">
    <property type="entry name" value="Dimeric_a/b-barrel"/>
</dbReference>
<dbReference type="PROSITE" id="PS51502">
    <property type="entry name" value="S_R_A_B_BARREL"/>
    <property type="match status" value="1"/>
</dbReference>
<proteinExistence type="predicted"/>
<name>S8AY07_PENO1</name>
<sequence>MTIHRVTLFNIPNPENIDLLVAEYRNLAQEAKRNSEPYILDVQAGRTLPDARTKGYTLAVKTTFRNLDDMEFYDSDCETHKRLKSVAAPLREGDVFVAYFEDEVALASSV</sequence>
<dbReference type="Gene3D" id="3.30.70.100">
    <property type="match status" value="1"/>
</dbReference>
<dbReference type="SMART" id="SM00886">
    <property type="entry name" value="Dabb"/>
    <property type="match status" value="1"/>
</dbReference>
<dbReference type="OrthoDB" id="3830014at2759"/>
<reference evidence="2 3" key="1">
    <citation type="journal article" date="2013" name="PLoS ONE">
        <title>Genomic and secretomic analyses reveal unique features of the lignocellulolytic enzyme system of Penicillium decumbens.</title>
        <authorList>
            <person name="Liu G."/>
            <person name="Zhang L."/>
            <person name="Wei X."/>
            <person name="Zou G."/>
            <person name="Qin Y."/>
            <person name="Ma L."/>
            <person name="Li J."/>
            <person name="Zheng H."/>
            <person name="Wang S."/>
            <person name="Wang C."/>
            <person name="Xun L."/>
            <person name="Zhao G.-P."/>
            <person name="Zhou Z."/>
            <person name="Qu Y."/>
        </authorList>
    </citation>
    <scope>NUCLEOTIDE SEQUENCE [LARGE SCALE GENOMIC DNA]</scope>
    <source>
        <strain evidence="3">114-2 / CGMCC 5302</strain>
    </source>
</reference>
<dbReference type="HOGENOM" id="CLU_120569_1_1_1"/>
<dbReference type="Proteomes" id="UP000019376">
    <property type="component" value="Unassembled WGS sequence"/>
</dbReference>
<evidence type="ECO:0000313" key="2">
    <source>
        <dbReference type="EMBL" id="EPS31248.1"/>
    </source>
</evidence>
<evidence type="ECO:0000313" key="3">
    <source>
        <dbReference type="Proteomes" id="UP000019376"/>
    </source>
</evidence>
<dbReference type="SUPFAM" id="SSF54909">
    <property type="entry name" value="Dimeric alpha+beta barrel"/>
    <property type="match status" value="1"/>
</dbReference>
<gene>
    <name evidence="2" type="ORF">PDE_06203</name>
</gene>
<dbReference type="Pfam" id="PF07876">
    <property type="entry name" value="Dabb"/>
    <property type="match status" value="1"/>
</dbReference>